<accession>A6G2D7</accession>
<dbReference type="AlphaFoldDB" id="A6G2D7"/>
<dbReference type="EMBL" id="ABCS01000015">
    <property type="protein sequence ID" value="EDM79874.1"/>
    <property type="molecule type" value="Genomic_DNA"/>
</dbReference>
<evidence type="ECO:0000313" key="1">
    <source>
        <dbReference type="EMBL" id="EDM79874.1"/>
    </source>
</evidence>
<gene>
    <name evidence="1" type="ORF">PPSIR1_22571</name>
</gene>
<dbReference type="RefSeq" id="WP_006970886.1">
    <property type="nucleotide sequence ID" value="NZ_ABCS01000015.1"/>
</dbReference>
<reference evidence="1 2" key="1">
    <citation type="submission" date="2007-06" db="EMBL/GenBank/DDBJ databases">
        <authorList>
            <person name="Shimkets L."/>
            <person name="Ferriera S."/>
            <person name="Johnson J."/>
            <person name="Kravitz S."/>
            <person name="Beeson K."/>
            <person name="Sutton G."/>
            <person name="Rogers Y.-H."/>
            <person name="Friedman R."/>
            <person name="Frazier M."/>
            <person name="Venter J.C."/>
        </authorList>
    </citation>
    <scope>NUCLEOTIDE SEQUENCE [LARGE SCALE GENOMIC DNA]</scope>
    <source>
        <strain evidence="1 2">SIR-1</strain>
    </source>
</reference>
<comment type="caution">
    <text evidence="1">The sequence shown here is derived from an EMBL/GenBank/DDBJ whole genome shotgun (WGS) entry which is preliminary data.</text>
</comment>
<dbReference type="Proteomes" id="UP000005801">
    <property type="component" value="Unassembled WGS sequence"/>
</dbReference>
<proteinExistence type="predicted"/>
<name>A6G2D7_9BACT</name>
<dbReference type="InterPro" id="IPR008912">
    <property type="entry name" value="Uncharacterised_CoxE"/>
</dbReference>
<protein>
    <recommendedName>
        <fullName evidence="3">VWA containing CoxE family protein</fullName>
    </recommendedName>
</protein>
<dbReference type="Pfam" id="PF05762">
    <property type="entry name" value="VWA_CoxE"/>
    <property type="match status" value="1"/>
</dbReference>
<sequence>MPAVDMRAGGRGVPLFLDFFYKLRARGVKVSAHNWLALLDALGQGLHDSSLDGFYAVARCILVNDEGDYDGFDLAFGESFRGVIADLEAFTEQLAEWLKDPQQLLHLDPALRELIDELGIEELRRQLLERLAEQKKRHEGGNRWVGTGGTSPFGQGGMNPAGVRMGGSGGGRSALAVADSRRFREFRKDLVLDTRQLGTALRRLRRLQRKGGIEELDIDMTVDETARNCGDLEIVMRPPRKNDVRMLLLLDVGGSMDPHAELVSRLFSAAHKHGGFKELESYYFHNCVYSKVYEDAAFTKPVPIDHLLRTKDANWHLCLVGDAWMHPGELMMTSSNFWTLDRAPSGLRCLAKLADHFPRSGWINPEPERLWDAPTISEIRRVFPMYTLTVAGIDQMVEAMRRPPQAARRSHIGRVLRQAD</sequence>
<organism evidence="1 2">
    <name type="scientific">Plesiocystis pacifica SIR-1</name>
    <dbReference type="NCBI Taxonomy" id="391625"/>
    <lineage>
        <taxon>Bacteria</taxon>
        <taxon>Pseudomonadati</taxon>
        <taxon>Myxococcota</taxon>
        <taxon>Polyangia</taxon>
        <taxon>Nannocystales</taxon>
        <taxon>Nannocystaceae</taxon>
        <taxon>Plesiocystis</taxon>
    </lineage>
</organism>
<dbReference type="eggNOG" id="COG3825">
    <property type="taxonomic scope" value="Bacteria"/>
</dbReference>
<evidence type="ECO:0008006" key="3">
    <source>
        <dbReference type="Google" id="ProtNLM"/>
    </source>
</evidence>
<dbReference type="PANTHER" id="PTHR39338:SF7">
    <property type="entry name" value="BLL6692 PROTEIN"/>
    <property type="match status" value="1"/>
</dbReference>
<dbReference type="PANTHER" id="PTHR39338">
    <property type="entry name" value="BLL5662 PROTEIN-RELATED"/>
    <property type="match status" value="1"/>
</dbReference>
<evidence type="ECO:0000313" key="2">
    <source>
        <dbReference type="Proteomes" id="UP000005801"/>
    </source>
</evidence>
<keyword evidence="2" id="KW-1185">Reference proteome</keyword>
<dbReference type="STRING" id="391625.PPSIR1_22571"/>